<gene>
    <name evidence="2" type="ORF">GCM10023091_05490</name>
</gene>
<organism evidence="2 3">
    <name type="scientific">Ravibacter arvi</name>
    <dbReference type="NCBI Taxonomy" id="2051041"/>
    <lineage>
        <taxon>Bacteria</taxon>
        <taxon>Pseudomonadati</taxon>
        <taxon>Bacteroidota</taxon>
        <taxon>Cytophagia</taxon>
        <taxon>Cytophagales</taxon>
        <taxon>Spirosomataceae</taxon>
        <taxon>Ravibacter</taxon>
    </lineage>
</organism>
<accession>A0ABP8LMX7</accession>
<protein>
    <recommendedName>
        <fullName evidence="1">Amidohydrolase-related domain-containing protein</fullName>
    </recommendedName>
</protein>
<dbReference type="Proteomes" id="UP001501508">
    <property type="component" value="Unassembled WGS sequence"/>
</dbReference>
<feature type="domain" description="Amidohydrolase-related" evidence="1">
    <location>
        <begin position="86"/>
        <end position="311"/>
    </location>
</feature>
<dbReference type="InterPro" id="IPR006680">
    <property type="entry name" value="Amidohydro-rel"/>
</dbReference>
<evidence type="ECO:0000259" key="1">
    <source>
        <dbReference type="Pfam" id="PF04909"/>
    </source>
</evidence>
<evidence type="ECO:0000313" key="2">
    <source>
        <dbReference type="EMBL" id="GAA4432806.1"/>
    </source>
</evidence>
<dbReference type="SUPFAM" id="SSF51556">
    <property type="entry name" value="Metallo-dependent hydrolases"/>
    <property type="match status" value="1"/>
</dbReference>
<evidence type="ECO:0000313" key="3">
    <source>
        <dbReference type="Proteomes" id="UP001501508"/>
    </source>
</evidence>
<dbReference type="Gene3D" id="3.20.20.140">
    <property type="entry name" value="Metal-dependent hydrolases"/>
    <property type="match status" value="1"/>
</dbReference>
<name>A0ABP8LMX7_9BACT</name>
<reference evidence="3" key="1">
    <citation type="journal article" date="2019" name="Int. J. Syst. Evol. Microbiol.">
        <title>The Global Catalogue of Microorganisms (GCM) 10K type strain sequencing project: providing services to taxonomists for standard genome sequencing and annotation.</title>
        <authorList>
            <consortium name="The Broad Institute Genomics Platform"/>
            <consortium name="The Broad Institute Genome Sequencing Center for Infectious Disease"/>
            <person name="Wu L."/>
            <person name="Ma J."/>
        </authorList>
    </citation>
    <scope>NUCLEOTIDE SEQUENCE [LARGE SCALE GENOMIC DNA]</scope>
    <source>
        <strain evidence="3">JCM 31920</strain>
    </source>
</reference>
<dbReference type="EMBL" id="BAABEY010000002">
    <property type="protein sequence ID" value="GAA4432806.1"/>
    <property type="molecule type" value="Genomic_DNA"/>
</dbReference>
<dbReference type="Pfam" id="PF04909">
    <property type="entry name" value="Amidohydro_2"/>
    <property type="match status" value="1"/>
</dbReference>
<sequence length="311" mass="34772">MIARREFLKKSTLACAAIWGQRFVPQEEDFNIIDIHQHTNYAGRSHEELLTHQRAMGVKHTILLPAGTPSFGASTHFGKSNGLQVNSTGNDVCMEIAGRYPGEFYFGANEVPDLQGADKEIEKYLKKGAKAIGELKFGVKADGKPMERIYRLAEAYNVPVLLHWQFGMYTYGYEDFHKILQKFPKVNFIGHAQSWWANIDKNHNDQSVLYPRGKVTPGGITDRLLADYPNMFADMSAGSGLSALTRDEEHARGFLVRHQDKLLYGSDCDDRTGTGNGCTGIQAIQKIKELSPDLAVVRKILHGNAAKLFRI</sequence>
<dbReference type="InterPro" id="IPR032466">
    <property type="entry name" value="Metal_Hydrolase"/>
</dbReference>
<keyword evidence="3" id="KW-1185">Reference proteome</keyword>
<proteinExistence type="predicted"/>
<comment type="caution">
    <text evidence="2">The sequence shown here is derived from an EMBL/GenBank/DDBJ whole genome shotgun (WGS) entry which is preliminary data.</text>
</comment>